<dbReference type="PANTHER" id="PTHR47634:SF9">
    <property type="entry name" value="PROTEIN KINASE DOMAIN-CONTAINING PROTEIN-RELATED"/>
    <property type="match status" value="1"/>
</dbReference>
<keyword evidence="4 9" id="KW-0547">Nucleotide-binding</keyword>
<feature type="domain" description="Protein kinase" evidence="10">
    <location>
        <begin position="13"/>
        <end position="225"/>
    </location>
</feature>
<dbReference type="Gene3D" id="3.30.200.20">
    <property type="entry name" value="Phosphorylase Kinase, domain 1"/>
    <property type="match status" value="1"/>
</dbReference>
<sequence length="225" mass="24870">MSNESSRLADQPYHIVDKLGQGAYSTIWLARDQELNKYVAVKVGTADRVSKEINILFKLAQNPTKEFSARLVTPVLDHFTLDGPNGTHSCIVTAPAKCSVAESTKTSSPMSSFRLDVARALAARLIMATPYVHQTGFVHGDIHLRNMLFQLPGSELDHLSIEQLYQKYYKSDPYPVVRTDGQPVTSPSVPKNVYTPNWLGKPSGEVPLSKAKLWLADFGTAFHPS</sequence>
<evidence type="ECO:0000256" key="6">
    <source>
        <dbReference type="ARBA" id="ARBA00022840"/>
    </source>
</evidence>
<dbReference type="InterPro" id="IPR017441">
    <property type="entry name" value="Protein_kinase_ATP_BS"/>
</dbReference>
<reference evidence="11" key="1">
    <citation type="journal article" date="2017" name="Mycologia">
        <title>Fusarium algeriense, sp. nov., a novel toxigenic crown rot pathogen of durum wheat from Algeria is nested in the Fusarium burgessii species complex.</title>
        <authorList>
            <person name="Laraba I."/>
            <person name="Keddad A."/>
            <person name="Boureghda H."/>
            <person name="Abdallah N."/>
            <person name="Vaughan M.M."/>
            <person name="Proctor R.H."/>
            <person name="Busman M."/>
            <person name="O'Donnell K."/>
        </authorList>
    </citation>
    <scope>NUCLEOTIDE SEQUENCE</scope>
    <source>
        <strain evidence="11">NRRL 25174</strain>
    </source>
</reference>
<keyword evidence="6 9" id="KW-0067">ATP-binding</keyword>
<dbReference type="EC" id="2.7.11.1" evidence="1"/>
<accession>A0A9P5AIE7</accession>
<dbReference type="PROSITE" id="PS50011">
    <property type="entry name" value="PROTEIN_KINASE_DOM"/>
    <property type="match status" value="1"/>
</dbReference>
<keyword evidence="5 11" id="KW-0418">Kinase</keyword>
<comment type="caution">
    <text evidence="11">The sequence shown here is derived from an EMBL/GenBank/DDBJ whole genome shotgun (WGS) entry which is preliminary data.</text>
</comment>
<dbReference type="InterPro" id="IPR000719">
    <property type="entry name" value="Prot_kinase_dom"/>
</dbReference>
<organism evidence="11 12">
    <name type="scientific">Fusarium beomiforme</name>
    <dbReference type="NCBI Taxonomy" id="44412"/>
    <lineage>
        <taxon>Eukaryota</taxon>
        <taxon>Fungi</taxon>
        <taxon>Dikarya</taxon>
        <taxon>Ascomycota</taxon>
        <taxon>Pezizomycotina</taxon>
        <taxon>Sordariomycetes</taxon>
        <taxon>Hypocreomycetidae</taxon>
        <taxon>Hypocreales</taxon>
        <taxon>Nectriaceae</taxon>
        <taxon>Fusarium</taxon>
        <taxon>Fusarium burgessii species complex</taxon>
    </lineage>
</organism>
<dbReference type="PROSITE" id="PS00107">
    <property type="entry name" value="PROTEIN_KINASE_ATP"/>
    <property type="match status" value="1"/>
</dbReference>
<comment type="catalytic activity">
    <reaction evidence="7">
        <text>L-threonyl-[protein] + ATP = O-phospho-L-threonyl-[protein] + ADP + H(+)</text>
        <dbReference type="Rhea" id="RHEA:46608"/>
        <dbReference type="Rhea" id="RHEA-COMP:11060"/>
        <dbReference type="Rhea" id="RHEA-COMP:11605"/>
        <dbReference type="ChEBI" id="CHEBI:15378"/>
        <dbReference type="ChEBI" id="CHEBI:30013"/>
        <dbReference type="ChEBI" id="CHEBI:30616"/>
        <dbReference type="ChEBI" id="CHEBI:61977"/>
        <dbReference type="ChEBI" id="CHEBI:456216"/>
        <dbReference type="EC" id="2.7.11.1"/>
    </reaction>
</comment>
<dbReference type="GO" id="GO:0050684">
    <property type="term" value="P:regulation of mRNA processing"/>
    <property type="evidence" value="ECO:0007669"/>
    <property type="project" value="TreeGrafter"/>
</dbReference>
<evidence type="ECO:0000313" key="11">
    <source>
        <dbReference type="EMBL" id="KAF4338467.1"/>
    </source>
</evidence>
<dbReference type="Pfam" id="PF00069">
    <property type="entry name" value="Pkinase"/>
    <property type="match status" value="1"/>
</dbReference>
<dbReference type="SMART" id="SM00220">
    <property type="entry name" value="S_TKc"/>
    <property type="match status" value="1"/>
</dbReference>
<keyword evidence="3" id="KW-0808">Transferase</keyword>
<evidence type="ECO:0000259" key="10">
    <source>
        <dbReference type="PROSITE" id="PS50011"/>
    </source>
</evidence>
<dbReference type="EMBL" id="PVQB02000341">
    <property type="protein sequence ID" value="KAF4338467.1"/>
    <property type="molecule type" value="Genomic_DNA"/>
</dbReference>
<gene>
    <name evidence="11" type="ORF">FBEOM_7612</name>
</gene>
<dbReference type="SUPFAM" id="SSF56112">
    <property type="entry name" value="Protein kinase-like (PK-like)"/>
    <property type="match status" value="1"/>
</dbReference>
<keyword evidence="12" id="KW-1185">Reference proteome</keyword>
<evidence type="ECO:0000313" key="12">
    <source>
        <dbReference type="Proteomes" id="UP000730481"/>
    </source>
</evidence>
<evidence type="ECO:0000256" key="5">
    <source>
        <dbReference type="ARBA" id="ARBA00022777"/>
    </source>
</evidence>
<dbReference type="Proteomes" id="UP000730481">
    <property type="component" value="Unassembled WGS sequence"/>
</dbReference>
<evidence type="ECO:0000256" key="4">
    <source>
        <dbReference type="ARBA" id="ARBA00022741"/>
    </source>
</evidence>
<dbReference type="InterPro" id="IPR051334">
    <property type="entry name" value="SRPK"/>
</dbReference>
<dbReference type="PANTHER" id="PTHR47634">
    <property type="entry name" value="PROTEIN KINASE DOMAIN-CONTAINING PROTEIN-RELATED"/>
    <property type="match status" value="1"/>
</dbReference>
<evidence type="ECO:0000256" key="2">
    <source>
        <dbReference type="ARBA" id="ARBA00022527"/>
    </source>
</evidence>
<evidence type="ECO:0000256" key="3">
    <source>
        <dbReference type="ARBA" id="ARBA00022679"/>
    </source>
</evidence>
<evidence type="ECO:0000256" key="1">
    <source>
        <dbReference type="ARBA" id="ARBA00012513"/>
    </source>
</evidence>
<proteinExistence type="predicted"/>
<name>A0A9P5AIE7_9HYPO</name>
<dbReference type="GO" id="GO:0005524">
    <property type="term" value="F:ATP binding"/>
    <property type="evidence" value="ECO:0007669"/>
    <property type="project" value="UniProtKB-UniRule"/>
</dbReference>
<keyword evidence="2" id="KW-0723">Serine/threonine-protein kinase</keyword>
<evidence type="ECO:0000256" key="8">
    <source>
        <dbReference type="ARBA" id="ARBA00048679"/>
    </source>
</evidence>
<reference evidence="11" key="2">
    <citation type="submission" date="2020-02" db="EMBL/GenBank/DDBJ databases">
        <title>Identification and distribution of gene clusters putatively required for synthesis of sphingolipid metabolism inhibitors in phylogenetically diverse species of the filamentous fungus Fusarium.</title>
        <authorList>
            <person name="Kim H.-S."/>
            <person name="Busman M."/>
            <person name="Brown D.W."/>
            <person name="Divon H."/>
            <person name="Uhlig S."/>
            <person name="Proctor R.H."/>
        </authorList>
    </citation>
    <scope>NUCLEOTIDE SEQUENCE</scope>
    <source>
        <strain evidence="11">NRRL 25174</strain>
    </source>
</reference>
<dbReference type="GO" id="GO:0000245">
    <property type="term" value="P:spliceosomal complex assembly"/>
    <property type="evidence" value="ECO:0007669"/>
    <property type="project" value="TreeGrafter"/>
</dbReference>
<feature type="binding site" evidence="9">
    <location>
        <position position="42"/>
    </location>
    <ligand>
        <name>ATP</name>
        <dbReference type="ChEBI" id="CHEBI:30616"/>
    </ligand>
</feature>
<dbReference type="Gene3D" id="1.10.510.10">
    <property type="entry name" value="Transferase(Phosphotransferase) domain 1"/>
    <property type="match status" value="1"/>
</dbReference>
<evidence type="ECO:0000256" key="7">
    <source>
        <dbReference type="ARBA" id="ARBA00047899"/>
    </source>
</evidence>
<protein>
    <recommendedName>
        <fullName evidence="1">non-specific serine/threonine protein kinase</fullName>
        <ecNumber evidence="1">2.7.11.1</ecNumber>
    </recommendedName>
</protein>
<dbReference type="AlphaFoldDB" id="A0A9P5AIE7"/>
<dbReference type="InterPro" id="IPR011009">
    <property type="entry name" value="Kinase-like_dom_sf"/>
</dbReference>
<evidence type="ECO:0000256" key="9">
    <source>
        <dbReference type="PROSITE-ProRule" id="PRU10141"/>
    </source>
</evidence>
<dbReference type="OrthoDB" id="5979581at2759"/>
<dbReference type="GO" id="GO:0004674">
    <property type="term" value="F:protein serine/threonine kinase activity"/>
    <property type="evidence" value="ECO:0007669"/>
    <property type="project" value="UniProtKB-KW"/>
</dbReference>
<comment type="catalytic activity">
    <reaction evidence="8">
        <text>L-seryl-[protein] + ATP = O-phospho-L-seryl-[protein] + ADP + H(+)</text>
        <dbReference type="Rhea" id="RHEA:17989"/>
        <dbReference type="Rhea" id="RHEA-COMP:9863"/>
        <dbReference type="Rhea" id="RHEA-COMP:11604"/>
        <dbReference type="ChEBI" id="CHEBI:15378"/>
        <dbReference type="ChEBI" id="CHEBI:29999"/>
        <dbReference type="ChEBI" id="CHEBI:30616"/>
        <dbReference type="ChEBI" id="CHEBI:83421"/>
        <dbReference type="ChEBI" id="CHEBI:456216"/>
        <dbReference type="EC" id="2.7.11.1"/>
    </reaction>
</comment>